<organism evidence="14 15">
    <name type="scientific">Thauera mechernichensis</name>
    <dbReference type="NCBI Taxonomy" id="82788"/>
    <lineage>
        <taxon>Bacteria</taxon>
        <taxon>Pseudomonadati</taxon>
        <taxon>Pseudomonadota</taxon>
        <taxon>Betaproteobacteria</taxon>
        <taxon>Rhodocyclales</taxon>
        <taxon>Zoogloeaceae</taxon>
        <taxon>Thauera</taxon>
    </lineage>
</organism>
<dbReference type="GO" id="GO:0005524">
    <property type="term" value="F:ATP binding"/>
    <property type="evidence" value="ECO:0007669"/>
    <property type="project" value="UniProtKB-KW"/>
</dbReference>
<evidence type="ECO:0000256" key="6">
    <source>
        <dbReference type="ARBA" id="ARBA00022692"/>
    </source>
</evidence>
<keyword evidence="4" id="KW-0597">Phosphoprotein</keyword>
<keyword evidence="9" id="KW-0902">Two-component regulatory system</keyword>
<dbReference type="Gene3D" id="1.10.287.130">
    <property type="match status" value="1"/>
</dbReference>
<evidence type="ECO:0000256" key="10">
    <source>
        <dbReference type="ARBA" id="ARBA00023136"/>
    </source>
</evidence>
<dbReference type="SUPFAM" id="SSF55874">
    <property type="entry name" value="ATPase domain of HSP90 chaperone/DNA topoisomerase II/histidine kinase"/>
    <property type="match status" value="1"/>
</dbReference>
<feature type="domain" description="Histidine kinase" evidence="12">
    <location>
        <begin position="256"/>
        <end position="457"/>
    </location>
</feature>
<keyword evidence="10 11" id="KW-0472">Membrane</keyword>
<dbReference type="PROSITE" id="PS50885">
    <property type="entry name" value="HAMP"/>
    <property type="match status" value="1"/>
</dbReference>
<proteinExistence type="predicted"/>
<protein>
    <recommendedName>
        <fullName evidence="3">histidine kinase</fullName>
        <ecNumber evidence="3">2.7.13.3</ecNumber>
    </recommendedName>
</protein>
<evidence type="ECO:0000256" key="11">
    <source>
        <dbReference type="SAM" id="Phobius"/>
    </source>
</evidence>
<keyword evidence="8 11" id="KW-1133">Transmembrane helix</keyword>
<evidence type="ECO:0000259" key="12">
    <source>
        <dbReference type="PROSITE" id="PS50109"/>
    </source>
</evidence>
<reference evidence="15" key="1">
    <citation type="journal article" date="2019" name="Int. J. Syst. Evol. Microbiol.">
        <title>The Global Catalogue of Microorganisms (GCM) 10K type strain sequencing project: providing services to taxonomists for standard genome sequencing and annotation.</title>
        <authorList>
            <consortium name="The Broad Institute Genomics Platform"/>
            <consortium name="The Broad Institute Genome Sequencing Center for Infectious Disease"/>
            <person name="Wu L."/>
            <person name="Ma J."/>
        </authorList>
    </citation>
    <scope>NUCLEOTIDE SEQUENCE [LARGE SCALE GENOMIC DNA]</scope>
    <source>
        <strain evidence="15">CCUG 48884</strain>
    </source>
</reference>
<dbReference type="InterPro" id="IPR004358">
    <property type="entry name" value="Sig_transdc_His_kin-like_C"/>
</dbReference>
<dbReference type="EMBL" id="JBHTMC010000034">
    <property type="protein sequence ID" value="MFD1265540.1"/>
    <property type="molecule type" value="Genomic_DNA"/>
</dbReference>
<dbReference type="RefSeq" id="WP_277833045.1">
    <property type="nucleotide sequence ID" value="NZ_JARQZE010000006.1"/>
</dbReference>
<evidence type="ECO:0000313" key="14">
    <source>
        <dbReference type="EMBL" id="MFD1265540.1"/>
    </source>
</evidence>
<evidence type="ECO:0000256" key="5">
    <source>
        <dbReference type="ARBA" id="ARBA00022679"/>
    </source>
</evidence>
<keyword evidence="15" id="KW-1185">Reference proteome</keyword>
<comment type="caution">
    <text evidence="14">The sequence shown here is derived from an EMBL/GenBank/DDBJ whole genome shotgun (WGS) entry which is preliminary data.</text>
</comment>
<evidence type="ECO:0000313" key="15">
    <source>
        <dbReference type="Proteomes" id="UP001597158"/>
    </source>
</evidence>
<gene>
    <name evidence="14" type="ORF">ACFQ4M_18350</name>
</gene>
<keyword evidence="6 11" id="KW-0812">Transmembrane</keyword>
<dbReference type="InterPro" id="IPR005467">
    <property type="entry name" value="His_kinase_dom"/>
</dbReference>
<comment type="catalytic activity">
    <reaction evidence="1">
        <text>ATP + protein L-histidine = ADP + protein N-phospho-L-histidine.</text>
        <dbReference type="EC" id="2.7.13.3"/>
    </reaction>
</comment>
<comment type="subcellular location">
    <subcellularLocation>
        <location evidence="2">Membrane</location>
    </subcellularLocation>
</comment>
<evidence type="ECO:0000256" key="9">
    <source>
        <dbReference type="ARBA" id="ARBA00023012"/>
    </source>
</evidence>
<dbReference type="InterPro" id="IPR003660">
    <property type="entry name" value="HAMP_dom"/>
</dbReference>
<feature type="domain" description="HAMP" evidence="13">
    <location>
        <begin position="197"/>
        <end position="248"/>
    </location>
</feature>
<dbReference type="Proteomes" id="UP001597158">
    <property type="component" value="Unassembled WGS sequence"/>
</dbReference>
<dbReference type="Gene3D" id="3.30.565.10">
    <property type="entry name" value="Histidine kinase-like ATPase, C-terminal domain"/>
    <property type="match status" value="1"/>
</dbReference>
<evidence type="ECO:0000256" key="3">
    <source>
        <dbReference type="ARBA" id="ARBA00012438"/>
    </source>
</evidence>
<evidence type="ECO:0000256" key="4">
    <source>
        <dbReference type="ARBA" id="ARBA00022553"/>
    </source>
</evidence>
<feature type="transmembrane region" description="Helical" evidence="11">
    <location>
        <begin position="12"/>
        <end position="36"/>
    </location>
</feature>
<evidence type="ECO:0000256" key="1">
    <source>
        <dbReference type="ARBA" id="ARBA00000085"/>
    </source>
</evidence>
<sequence length="457" mass="49315">MTPVRPVWRDSLRLRLLVGTLMWASVAVLVAGWGLARLFHEHVERQFHVELSAHLDQLAAQLEVDATGRAALRMALGDPRFARPYSGLYWQIDDLTAEGRGLLRSRSLWDVVLFVPGDELVDGEVHVHRVEGPDGEPLRMIERVLRPAATPDAPLRLIVAANAAFVDAPVMRLNRLLAVALALLVLGLAFAVVVQVGLGLRPLQRLREALAAVRDGRSAAIDGRYPVEIQPLVDEFNAVLARNAELVSRARTQAGNLAHAVKTPLTVLANAADAADGGLARLVREQVGLARTQVDYHLARSRAAAAVGVPGQRTPMRPVLEGLQRLMAKVYAERDLRLQLLACSDSLAFRGEAQDLQEMLGNLLDNACKWAKTRVELSASECGGQLQVCIDDDGPGLPAAVREAVFGRGVRLDEQVDGSGLGLAIVRDLACLYGGEVVLEPSPSGGVRALLRLPLAP</sequence>
<dbReference type="PANTHER" id="PTHR45436:SF5">
    <property type="entry name" value="SENSOR HISTIDINE KINASE TRCS"/>
    <property type="match status" value="1"/>
</dbReference>
<dbReference type="InterPro" id="IPR036890">
    <property type="entry name" value="HATPase_C_sf"/>
</dbReference>
<feature type="transmembrane region" description="Helical" evidence="11">
    <location>
        <begin position="176"/>
        <end position="198"/>
    </location>
</feature>
<name>A0ABW3WJG7_9RHOO</name>
<dbReference type="PANTHER" id="PTHR45436">
    <property type="entry name" value="SENSOR HISTIDINE KINASE YKOH"/>
    <property type="match status" value="1"/>
</dbReference>
<evidence type="ECO:0000256" key="2">
    <source>
        <dbReference type="ARBA" id="ARBA00004370"/>
    </source>
</evidence>
<dbReference type="Pfam" id="PF02518">
    <property type="entry name" value="HATPase_c"/>
    <property type="match status" value="1"/>
</dbReference>
<dbReference type="EC" id="2.7.13.3" evidence="3"/>
<dbReference type="PRINTS" id="PR00344">
    <property type="entry name" value="BCTRLSENSOR"/>
</dbReference>
<dbReference type="InterPro" id="IPR050428">
    <property type="entry name" value="TCS_sensor_his_kinase"/>
</dbReference>
<accession>A0ABW3WJG7</accession>
<dbReference type="PROSITE" id="PS50109">
    <property type="entry name" value="HIS_KIN"/>
    <property type="match status" value="1"/>
</dbReference>
<evidence type="ECO:0000256" key="8">
    <source>
        <dbReference type="ARBA" id="ARBA00022989"/>
    </source>
</evidence>
<evidence type="ECO:0000259" key="13">
    <source>
        <dbReference type="PROSITE" id="PS50885"/>
    </source>
</evidence>
<evidence type="ECO:0000256" key="7">
    <source>
        <dbReference type="ARBA" id="ARBA00022777"/>
    </source>
</evidence>
<keyword evidence="14" id="KW-0067">ATP-binding</keyword>
<keyword evidence="7" id="KW-0418">Kinase</keyword>
<dbReference type="SMART" id="SM00387">
    <property type="entry name" value="HATPase_c"/>
    <property type="match status" value="1"/>
</dbReference>
<keyword evidence="14" id="KW-0547">Nucleotide-binding</keyword>
<keyword evidence="5" id="KW-0808">Transferase</keyword>
<dbReference type="InterPro" id="IPR003594">
    <property type="entry name" value="HATPase_dom"/>
</dbReference>